<dbReference type="EMBL" id="BMFV01000013">
    <property type="protein sequence ID" value="GGH81709.1"/>
    <property type="molecule type" value="Genomic_DNA"/>
</dbReference>
<evidence type="ECO:0000256" key="8">
    <source>
        <dbReference type="SAM" id="Phobius"/>
    </source>
</evidence>
<dbReference type="InterPro" id="IPR050445">
    <property type="entry name" value="Bact_polysacc_biosynth/exp"/>
</dbReference>
<evidence type="ECO:0000256" key="4">
    <source>
        <dbReference type="ARBA" id="ARBA00022692"/>
    </source>
</evidence>
<gene>
    <name evidence="10" type="primary">capA</name>
    <name evidence="10" type="ORF">GCM10007096_20010</name>
</gene>
<dbReference type="GO" id="GO:0005886">
    <property type="term" value="C:plasma membrane"/>
    <property type="evidence" value="ECO:0007669"/>
    <property type="project" value="UniProtKB-SubCell"/>
</dbReference>
<feature type="transmembrane region" description="Helical" evidence="8">
    <location>
        <begin position="18"/>
        <end position="38"/>
    </location>
</feature>
<feature type="region of interest" description="Disordered" evidence="7">
    <location>
        <begin position="217"/>
        <end position="255"/>
    </location>
</feature>
<keyword evidence="4 8" id="KW-0812">Transmembrane</keyword>
<protein>
    <submittedName>
        <fullName evidence="10">Capsular polysaccharide biosynthesis protein</fullName>
    </submittedName>
</protein>
<dbReference type="Proteomes" id="UP000656813">
    <property type="component" value="Unassembled WGS sequence"/>
</dbReference>
<dbReference type="PANTHER" id="PTHR32309:SF31">
    <property type="entry name" value="CAPSULAR EXOPOLYSACCHARIDE FAMILY"/>
    <property type="match status" value="1"/>
</dbReference>
<evidence type="ECO:0000256" key="2">
    <source>
        <dbReference type="ARBA" id="ARBA00006683"/>
    </source>
</evidence>
<keyword evidence="5 8" id="KW-1133">Transmembrane helix</keyword>
<evidence type="ECO:0000256" key="1">
    <source>
        <dbReference type="ARBA" id="ARBA00004651"/>
    </source>
</evidence>
<dbReference type="InterPro" id="IPR003856">
    <property type="entry name" value="LPS_length_determ_N"/>
</dbReference>
<keyword evidence="6 8" id="KW-0472">Membrane</keyword>
<evidence type="ECO:0000259" key="9">
    <source>
        <dbReference type="Pfam" id="PF02706"/>
    </source>
</evidence>
<comment type="caution">
    <text evidence="10">The sequence shown here is derived from an EMBL/GenBank/DDBJ whole genome shotgun (WGS) entry which is preliminary data.</text>
</comment>
<accession>A0A8J3EM19</accession>
<keyword evidence="3" id="KW-1003">Cell membrane</keyword>
<evidence type="ECO:0000256" key="6">
    <source>
        <dbReference type="ARBA" id="ARBA00023136"/>
    </source>
</evidence>
<keyword evidence="11" id="KW-1185">Reference proteome</keyword>
<dbReference type="RefSeq" id="WP_188497259.1">
    <property type="nucleotide sequence ID" value="NZ_BMFV01000013.1"/>
</dbReference>
<sequence>MTKEINLKEILHIMRRRIWVILVSTLLMTVAAYLYSHIVVESPLYQSSARILVGAEAQSDNMSTLMVMIKDPTVLEKISQKLKVKKDPMDLDQDITASNIDDSHVVLIQVTAEHPSEAAEIANAAALVLKDEAASLLNFSNVRLLSEATTNPTPINPENNHKMILGLIGGIVVGIGLAFLLNALDDTVQSEKELGQLLETPALGSIAKMGKKNTREPIEFHSRAFAKETGSRKRRSQRTDSFQKEKVNEKSSEFF</sequence>
<proteinExistence type="inferred from homology"/>
<evidence type="ECO:0000313" key="10">
    <source>
        <dbReference type="EMBL" id="GGH81709.1"/>
    </source>
</evidence>
<comment type="subcellular location">
    <subcellularLocation>
        <location evidence="1">Cell membrane</location>
        <topology evidence="1">Multi-pass membrane protein</topology>
    </subcellularLocation>
</comment>
<name>A0A8J3EM19_9BACL</name>
<comment type="similarity">
    <text evidence="2">Belongs to the CpsC/CapA family.</text>
</comment>
<feature type="transmembrane region" description="Helical" evidence="8">
    <location>
        <begin position="163"/>
        <end position="184"/>
    </location>
</feature>
<organism evidence="10 11">
    <name type="scientific">Pullulanibacillus pueri</name>
    <dbReference type="NCBI Taxonomy" id="1437324"/>
    <lineage>
        <taxon>Bacteria</taxon>
        <taxon>Bacillati</taxon>
        <taxon>Bacillota</taxon>
        <taxon>Bacilli</taxon>
        <taxon>Bacillales</taxon>
        <taxon>Sporolactobacillaceae</taxon>
        <taxon>Pullulanibacillus</taxon>
    </lineage>
</organism>
<dbReference type="Pfam" id="PF02706">
    <property type="entry name" value="Wzz"/>
    <property type="match status" value="1"/>
</dbReference>
<evidence type="ECO:0000256" key="3">
    <source>
        <dbReference type="ARBA" id="ARBA00022475"/>
    </source>
</evidence>
<dbReference type="PANTHER" id="PTHR32309">
    <property type="entry name" value="TYROSINE-PROTEIN KINASE"/>
    <property type="match status" value="1"/>
</dbReference>
<reference evidence="10" key="1">
    <citation type="journal article" date="2014" name="Int. J. Syst. Evol. Microbiol.">
        <title>Complete genome sequence of Corynebacterium casei LMG S-19264T (=DSM 44701T), isolated from a smear-ripened cheese.</title>
        <authorList>
            <consortium name="US DOE Joint Genome Institute (JGI-PGF)"/>
            <person name="Walter F."/>
            <person name="Albersmeier A."/>
            <person name="Kalinowski J."/>
            <person name="Ruckert C."/>
        </authorList>
    </citation>
    <scope>NUCLEOTIDE SEQUENCE</scope>
    <source>
        <strain evidence="10">CGMCC 1.12777</strain>
    </source>
</reference>
<evidence type="ECO:0000313" key="11">
    <source>
        <dbReference type="Proteomes" id="UP000656813"/>
    </source>
</evidence>
<dbReference type="AlphaFoldDB" id="A0A8J3EM19"/>
<evidence type="ECO:0000256" key="7">
    <source>
        <dbReference type="SAM" id="MobiDB-lite"/>
    </source>
</evidence>
<reference evidence="10" key="2">
    <citation type="submission" date="2020-09" db="EMBL/GenBank/DDBJ databases">
        <authorList>
            <person name="Sun Q."/>
            <person name="Zhou Y."/>
        </authorList>
    </citation>
    <scope>NUCLEOTIDE SEQUENCE</scope>
    <source>
        <strain evidence="10">CGMCC 1.12777</strain>
    </source>
</reference>
<feature type="domain" description="Polysaccharide chain length determinant N-terminal" evidence="9">
    <location>
        <begin position="4"/>
        <end position="73"/>
    </location>
</feature>
<evidence type="ECO:0000256" key="5">
    <source>
        <dbReference type="ARBA" id="ARBA00022989"/>
    </source>
</evidence>